<evidence type="ECO:0000313" key="3">
    <source>
        <dbReference type="EMBL" id="KII61495.1"/>
    </source>
</evidence>
<protein>
    <recommendedName>
        <fullName evidence="2">EGF-like domain-containing protein</fullName>
    </recommendedName>
</protein>
<keyword evidence="1" id="KW-1015">Disulfide bond</keyword>
<dbReference type="AlphaFoldDB" id="A0A0C2M371"/>
<reference evidence="3 4" key="1">
    <citation type="journal article" date="2014" name="Genome Biol. Evol.">
        <title>The genome of the myxosporean Thelohanellus kitauei shows adaptations to nutrient acquisition within its fish host.</title>
        <authorList>
            <person name="Yang Y."/>
            <person name="Xiong J."/>
            <person name="Zhou Z."/>
            <person name="Huo F."/>
            <person name="Miao W."/>
            <person name="Ran C."/>
            <person name="Liu Y."/>
            <person name="Zhang J."/>
            <person name="Feng J."/>
            <person name="Wang M."/>
            <person name="Wang M."/>
            <person name="Wang L."/>
            <person name="Yao B."/>
        </authorList>
    </citation>
    <scope>NUCLEOTIDE SEQUENCE [LARGE SCALE GENOMIC DNA]</scope>
    <source>
        <strain evidence="3">Wuqing</strain>
    </source>
</reference>
<dbReference type="PROSITE" id="PS50026">
    <property type="entry name" value="EGF_3"/>
    <property type="match status" value="1"/>
</dbReference>
<evidence type="ECO:0000313" key="4">
    <source>
        <dbReference type="Proteomes" id="UP000031668"/>
    </source>
</evidence>
<feature type="domain" description="EGF-like" evidence="2">
    <location>
        <begin position="104"/>
        <end position="141"/>
    </location>
</feature>
<dbReference type="PROSITE" id="PS00022">
    <property type="entry name" value="EGF_1"/>
    <property type="match status" value="1"/>
</dbReference>
<accession>A0A0C2M371</accession>
<dbReference type="PROSITE" id="PS01186">
    <property type="entry name" value="EGF_2"/>
    <property type="match status" value="1"/>
</dbReference>
<proteinExistence type="predicted"/>
<gene>
    <name evidence="3" type="ORF">RF11_12911</name>
</gene>
<dbReference type="Gene3D" id="2.10.25.10">
    <property type="entry name" value="Laminin"/>
    <property type="match status" value="1"/>
</dbReference>
<sequence length="183" mass="20911">MIAEKHDINIARSAEPSNKYRQALVIVRGSSNTSQTFSYSVEWEINDILIYTMASQQDIATFVEENCNGYTGYNCQFEFIEDQYFTTDFFSGELRCLNNCTIAADDTCDNATCHNHGQCYKNSDSSKYCVCDDPWVGDFCEFDKCHIDEYDFMFGNHHEFCASKVCDPKVHCNGRGMLSSFIP</sequence>
<comment type="caution">
    <text evidence="1">Lacks conserved residue(s) required for the propagation of feature annotation.</text>
</comment>
<keyword evidence="1" id="KW-0245">EGF-like domain</keyword>
<dbReference type="SUPFAM" id="SSF57196">
    <property type="entry name" value="EGF/Laminin"/>
    <property type="match status" value="1"/>
</dbReference>
<organism evidence="3 4">
    <name type="scientific">Thelohanellus kitauei</name>
    <name type="common">Myxosporean</name>
    <dbReference type="NCBI Taxonomy" id="669202"/>
    <lineage>
        <taxon>Eukaryota</taxon>
        <taxon>Metazoa</taxon>
        <taxon>Cnidaria</taxon>
        <taxon>Myxozoa</taxon>
        <taxon>Myxosporea</taxon>
        <taxon>Bivalvulida</taxon>
        <taxon>Platysporina</taxon>
        <taxon>Myxobolidae</taxon>
        <taxon>Thelohanellus</taxon>
    </lineage>
</organism>
<evidence type="ECO:0000259" key="2">
    <source>
        <dbReference type="PROSITE" id="PS50026"/>
    </source>
</evidence>
<dbReference type="InterPro" id="IPR000742">
    <property type="entry name" value="EGF"/>
</dbReference>
<dbReference type="EMBL" id="JWZT01005339">
    <property type="protein sequence ID" value="KII61495.1"/>
    <property type="molecule type" value="Genomic_DNA"/>
</dbReference>
<comment type="caution">
    <text evidence="3">The sequence shown here is derived from an EMBL/GenBank/DDBJ whole genome shotgun (WGS) entry which is preliminary data.</text>
</comment>
<dbReference type="Proteomes" id="UP000031668">
    <property type="component" value="Unassembled WGS sequence"/>
</dbReference>
<evidence type="ECO:0000256" key="1">
    <source>
        <dbReference type="PROSITE-ProRule" id="PRU00076"/>
    </source>
</evidence>
<feature type="disulfide bond" evidence="1">
    <location>
        <begin position="131"/>
        <end position="140"/>
    </location>
</feature>
<keyword evidence="4" id="KW-1185">Reference proteome</keyword>
<name>A0A0C2M371_THEKT</name>